<sequence>MFTPRRACALAVFALAAASMHAASAEVIKIAQIEPMSGPLAAAGQVVSKHMMAVAAVANEQKWAGNNSFEIVPFDNKGSPQESLALLKSAIDQGYRYVAQGIGSGAALALLDAINKHNARNPGKEVVLLNYYALDPDMTNSKCSFWHFRFDANSDMRVEALTTVMAKDPKIKKVYLINQNYAYGQQVRDAAKEYLKRKRPDIQIVGDDLHPIGQVKDFSPYAAKIKASGADTVLTGNWGNDFAFLVKAAKEMGVNVDFYGVQASGAGVATTMGASGVGHVSTSVGWHANNETFSGSKIVEDYKKKYNEDFSSIGPYNMIAMMSEAVKVAKGGDPVKVAMALEGMKVQGLNGELAMRASDHQLQQPLYIIGWVKTNGKDVKYDLESTGYGWKTLQKVDSYVATQPSTCQMKRPSF</sequence>
<dbReference type="InterPro" id="IPR028081">
    <property type="entry name" value="Leu-bd"/>
</dbReference>
<accession>A0A6B3SUW2</accession>
<dbReference type="RefSeq" id="WP_163968839.1">
    <property type="nucleotide sequence ID" value="NZ_JAAIVB010000085.1"/>
</dbReference>
<organism evidence="5 6">
    <name type="scientific">Noviherbaspirillum galbum</name>
    <dbReference type="NCBI Taxonomy" id="2709383"/>
    <lineage>
        <taxon>Bacteria</taxon>
        <taxon>Pseudomonadati</taxon>
        <taxon>Pseudomonadota</taxon>
        <taxon>Betaproteobacteria</taxon>
        <taxon>Burkholderiales</taxon>
        <taxon>Oxalobacteraceae</taxon>
        <taxon>Noviherbaspirillum</taxon>
    </lineage>
</organism>
<dbReference type="Pfam" id="PF13458">
    <property type="entry name" value="Peripla_BP_6"/>
    <property type="match status" value="1"/>
</dbReference>
<proteinExistence type="inferred from homology"/>
<feature type="signal peptide" evidence="3">
    <location>
        <begin position="1"/>
        <end position="25"/>
    </location>
</feature>
<evidence type="ECO:0000313" key="6">
    <source>
        <dbReference type="Proteomes" id="UP000482155"/>
    </source>
</evidence>
<comment type="caution">
    <text evidence="5">The sequence shown here is derived from an EMBL/GenBank/DDBJ whole genome shotgun (WGS) entry which is preliminary data.</text>
</comment>
<evidence type="ECO:0000256" key="3">
    <source>
        <dbReference type="SAM" id="SignalP"/>
    </source>
</evidence>
<dbReference type="PANTHER" id="PTHR30483">
    <property type="entry name" value="LEUCINE-SPECIFIC-BINDING PROTEIN"/>
    <property type="match status" value="1"/>
</dbReference>
<comment type="similarity">
    <text evidence="1">Belongs to the leucine-binding protein family.</text>
</comment>
<keyword evidence="6" id="KW-1185">Reference proteome</keyword>
<dbReference type="SUPFAM" id="SSF53822">
    <property type="entry name" value="Periplasmic binding protein-like I"/>
    <property type="match status" value="1"/>
</dbReference>
<dbReference type="InterPro" id="IPR028082">
    <property type="entry name" value="Peripla_BP_I"/>
</dbReference>
<dbReference type="InterPro" id="IPR051010">
    <property type="entry name" value="BCAA_transport"/>
</dbReference>
<feature type="domain" description="Leucine-binding protein" evidence="4">
    <location>
        <begin position="28"/>
        <end position="372"/>
    </location>
</feature>
<dbReference type="EMBL" id="JAAIVB010000085">
    <property type="protein sequence ID" value="NEX64840.1"/>
    <property type="molecule type" value="Genomic_DNA"/>
</dbReference>
<dbReference type="Gene3D" id="3.40.50.2300">
    <property type="match status" value="2"/>
</dbReference>
<keyword evidence="2 3" id="KW-0732">Signal</keyword>
<dbReference type="Proteomes" id="UP000482155">
    <property type="component" value="Unassembled WGS sequence"/>
</dbReference>
<gene>
    <name evidence="5" type="ORF">G3574_27480</name>
</gene>
<feature type="chain" id="PRO_5025377891" evidence="3">
    <location>
        <begin position="26"/>
        <end position="414"/>
    </location>
</feature>
<name>A0A6B3SUW2_9BURK</name>
<dbReference type="CDD" id="cd06329">
    <property type="entry name" value="PBP1_SBP-like"/>
    <property type="match status" value="1"/>
</dbReference>
<reference evidence="5 6" key="1">
    <citation type="submission" date="2020-02" db="EMBL/GenBank/DDBJ databases">
        <authorList>
            <person name="Kim M.K."/>
        </authorList>
    </citation>
    <scope>NUCLEOTIDE SEQUENCE [LARGE SCALE GENOMIC DNA]</scope>
    <source>
        <strain evidence="5 6">17J57-3</strain>
    </source>
</reference>
<evidence type="ECO:0000259" key="4">
    <source>
        <dbReference type="Pfam" id="PF13458"/>
    </source>
</evidence>
<dbReference type="AlphaFoldDB" id="A0A6B3SUW2"/>
<evidence type="ECO:0000256" key="1">
    <source>
        <dbReference type="ARBA" id="ARBA00010062"/>
    </source>
</evidence>
<protein>
    <submittedName>
        <fullName evidence="5">Branched-chain amino acid ABC transporter substrate-binding protein</fullName>
    </submittedName>
</protein>
<evidence type="ECO:0000313" key="5">
    <source>
        <dbReference type="EMBL" id="NEX64840.1"/>
    </source>
</evidence>
<evidence type="ECO:0000256" key="2">
    <source>
        <dbReference type="ARBA" id="ARBA00022729"/>
    </source>
</evidence>